<gene>
    <name evidence="2" type="ORF">Golax_003658</name>
</gene>
<protein>
    <submittedName>
        <fullName evidence="2">Uncharacterized protein</fullName>
    </submittedName>
</protein>
<evidence type="ECO:0000313" key="3">
    <source>
        <dbReference type="Proteomes" id="UP000593574"/>
    </source>
</evidence>
<dbReference type="AlphaFoldDB" id="A0A7J9AG29"/>
<organism evidence="2 3">
    <name type="scientific">Gossypium laxum</name>
    <dbReference type="NCBI Taxonomy" id="34288"/>
    <lineage>
        <taxon>Eukaryota</taxon>
        <taxon>Viridiplantae</taxon>
        <taxon>Streptophyta</taxon>
        <taxon>Embryophyta</taxon>
        <taxon>Tracheophyta</taxon>
        <taxon>Spermatophyta</taxon>
        <taxon>Magnoliopsida</taxon>
        <taxon>eudicotyledons</taxon>
        <taxon>Gunneridae</taxon>
        <taxon>Pentapetalae</taxon>
        <taxon>rosids</taxon>
        <taxon>malvids</taxon>
        <taxon>Malvales</taxon>
        <taxon>Malvaceae</taxon>
        <taxon>Malvoideae</taxon>
        <taxon>Gossypium</taxon>
    </lineage>
</organism>
<name>A0A7J9AG29_9ROSI</name>
<comment type="caution">
    <text evidence="2">The sequence shown here is derived from an EMBL/GenBank/DDBJ whole genome shotgun (WGS) entry which is preliminary data.</text>
</comment>
<keyword evidence="3" id="KW-1185">Reference proteome</keyword>
<proteinExistence type="predicted"/>
<evidence type="ECO:0000313" key="2">
    <source>
        <dbReference type="EMBL" id="MBA0723041.1"/>
    </source>
</evidence>
<dbReference type="EMBL" id="JABEZV010000010">
    <property type="protein sequence ID" value="MBA0723041.1"/>
    <property type="molecule type" value="Genomic_DNA"/>
</dbReference>
<sequence>MLSPRHRYTGISPAPSPADFEGPAIAPTSNASGLKAGLLVTLLPLVLVVL</sequence>
<reference evidence="2 3" key="1">
    <citation type="journal article" date="2019" name="Genome Biol. Evol.">
        <title>Insights into the evolution of the New World diploid cottons (Gossypium, subgenus Houzingenia) based on genome sequencing.</title>
        <authorList>
            <person name="Grover C.E."/>
            <person name="Arick M.A. 2nd"/>
            <person name="Thrash A."/>
            <person name="Conover J.L."/>
            <person name="Sanders W.S."/>
            <person name="Peterson D.G."/>
            <person name="Frelichowski J.E."/>
            <person name="Scheffler J.A."/>
            <person name="Scheffler B.E."/>
            <person name="Wendel J.F."/>
        </authorList>
    </citation>
    <scope>NUCLEOTIDE SEQUENCE [LARGE SCALE GENOMIC DNA]</scope>
    <source>
        <strain evidence="2">4</strain>
        <tissue evidence="2">Leaf</tissue>
    </source>
</reference>
<evidence type="ECO:0000256" key="1">
    <source>
        <dbReference type="SAM" id="MobiDB-lite"/>
    </source>
</evidence>
<feature type="region of interest" description="Disordered" evidence="1">
    <location>
        <begin position="1"/>
        <end position="23"/>
    </location>
</feature>
<dbReference type="Proteomes" id="UP000593574">
    <property type="component" value="Unassembled WGS sequence"/>
</dbReference>
<accession>A0A7J9AG29</accession>